<dbReference type="FunFam" id="3.30.160.60:FF:002343">
    <property type="entry name" value="Zinc finger protein 33A"/>
    <property type="match status" value="2"/>
</dbReference>
<feature type="domain" description="C2H2-type" evidence="12">
    <location>
        <begin position="744"/>
        <end position="771"/>
    </location>
</feature>
<dbReference type="GO" id="GO:0000122">
    <property type="term" value="P:negative regulation of transcription by RNA polymerase II"/>
    <property type="evidence" value="ECO:0007669"/>
    <property type="project" value="UniProtKB-ARBA"/>
</dbReference>
<evidence type="ECO:0000256" key="2">
    <source>
        <dbReference type="ARBA" id="ARBA00022723"/>
    </source>
</evidence>
<dbReference type="PANTHER" id="PTHR24376:SF235">
    <property type="entry name" value="C2H2-TYPE DOMAIN-CONTAINING PROTEIN"/>
    <property type="match status" value="1"/>
</dbReference>
<evidence type="ECO:0000256" key="10">
    <source>
        <dbReference type="PROSITE-ProRule" id="PRU00042"/>
    </source>
</evidence>
<name>A0A1S3KAX0_LINAN</name>
<evidence type="ECO:0000256" key="7">
    <source>
        <dbReference type="ARBA" id="ARBA00023125"/>
    </source>
</evidence>
<dbReference type="InParanoid" id="A0A1S3KAX0"/>
<keyword evidence="7" id="KW-0238">DNA-binding</keyword>
<accession>A0A1S3KAX0</accession>
<dbReference type="FunFam" id="3.30.160.60:FF:001465">
    <property type="entry name" value="Zinc finger protein 560"/>
    <property type="match status" value="1"/>
</dbReference>
<protein>
    <submittedName>
        <fullName evidence="14">Zinc finger protein 14</fullName>
    </submittedName>
</protein>
<dbReference type="FunFam" id="3.30.160.60:FF:000624">
    <property type="entry name" value="zinc finger protein 697"/>
    <property type="match status" value="1"/>
</dbReference>
<dbReference type="GO" id="GO:0008270">
    <property type="term" value="F:zinc ion binding"/>
    <property type="evidence" value="ECO:0007669"/>
    <property type="project" value="UniProtKB-KW"/>
</dbReference>
<comment type="subcellular location">
    <subcellularLocation>
        <location evidence="1">Nucleus</location>
    </subcellularLocation>
</comment>
<evidence type="ECO:0000256" key="5">
    <source>
        <dbReference type="ARBA" id="ARBA00022833"/>
    </source>
</evidence>
<dbReference type="FunFam" id="3.30.160.60:FF:000202">
    <property type="entry name" value="Zinc finger protein 574"/>
    <property type="match status" value="1"/>
</dbReference>
<feature type="domain" description="C2H2-type" evidence="12">
    <location>
        <begin position="506"/>
        <end position="533"/>
    </location>
</feature>
<dbReference type="Proteomes" id="UP000085678">
    <property type="component" value="Unplaced"/>
</dbReference>
<dbReference type="GO" id="GO:0001228">
    <property type="term" value="F:DNA-binding transcription activator activity, RNA polymerase II-specific"/>
    <property type="evidence" value="ECO:0007669"/>
    <property type="project" value="TreeGrafter"/>
</dbReference>
<feature type="domain" description="C2H2-type" evidence="12">
    <location>
        <begin position="794"/>
        <end position="821"/>
    </location>
</feature>
<feature type="region of interest" description="Disordered" evidence="11">
    <location>
        <begin position="1"/>
        <end position="90"/>
    </location>
</feature>
<dbReference type="GO" id="GO:0032502">
    <property type="term" value="P:developmental process"/>
    <property type="evidence" value="ECO:0007669"/>
    <property type="project" value="UniProtKB-ARBA"/>
</dbReference>
<dbReference type="RefSeq" id="XP_013419793.1">
    <property type="nucleotide sequence ID" value="XM_013564339.1"/>
</dbReference>
<keyword evidence="4 10" id="KW-0863">Zinc-finger</keyword>
<dbReference type="SUPFAM" id="SSF57667">
    <property type="entry name" value="beta-beta-alpha zinc fingers"/>
    <property type="match status" value="10"/>
</dbReference>
<dbReference type="OrthoDB" id="6344893at2759"/>
<feature type="domain" description="C2H2-type" evidence="12">
    <location>
        <begin position="716"/>
        <end position="743"/>
    </location>
</feature>
<feature type="compositionally biased region" description="Basic and acidic residues" evidence="11">
    <location>
        <begin position="1042"/>
        <end position="1069"/>
    </location>
</feature>
<dbReference type="Gene3D" id="3.30.160.60">
    <property type="entry name" value="Classic Zinc Finger"/>
    <property type="match status" value="17"/>
</dbReference>
<feature type="domain" description="C2H2-type" evidence="12">
    <location>
        <begin position="991"/>
        <end position="1018"/>
    </location>
</feature>
<feature type="region of interest" description="Disordered" evidence="11">
    <location>
        <begin position="763"/>
        <end position="789"/>
    </location>
</feature>
<keyword evidence="2" id="KW-0479">Metal-binding</keyword>
<dbReference type="GO" id="GO:0005634">
    <property type="term" value="C:nucleus"/>
    <property type="evidence" value="ECO:0007669"/>
    <property type="project" value="UniProtKB-SubCell"/>
</dbReference>
<evidence type="ECO:0000313" key="14">
    <source>
        <dbReference type="RefSeq" id="XP_013419793.1"/>
    </source>
</evidence>
<gene>
    <name evidence="14" type="primary">LOC106180369</name>
</gene>
<feature type="region of interest" description="Disordered" evidence="11">
    <location>
        <begin position="188"/>
        <end position="242"/>
    </location>
</feature>
<dbReference type="FunFam" id="3.30.160.60:FF:000450">
    <property type="entry name" value="PR domain zinc finger protein 14"/>
    <property type="match status" value="1"/>
</dbReference>
<reference evidence="14" key="1">
    <citation type="submission" date="2025-08" db="UniProtKB">
        <authorList>
            <consortium name="RefSeq"/>
        </authorList>
    </citation>
    <scope>IDENTIFICATION</scope>
    <source>
        <tissue evidence="14">Gonads</tissue>
    </source>
</reference>
<dbReference type="AlphaFoldDB" id="A0A1S3KAX0"/>
<sequence>MNAGKTEIDGGTDPLMHASRDKFPESNDKTAEKIQTAISTPGFENVDSPSIINASEPERLTESEGGFQTKIRVSEERVSDVCAEDGDITVPPISLVSDSTANCTDEKKMESDNEADIALAMSLDSEKINVEDNDTNGVISPASLPEIDSPGKTNAVSLSKPAMNQDMDKDDGMAVPISVQYNEECMNEEQMGTDDEVPSSHEPKNQPQTELSDCRANVKDNVQKTESSEPDEGSDNGPAYPAVCEGNMGDKPNLKKMIAKCIICGSLPQRSRAKFTKLITCPEIQSEIQELLKLLAPPARSDVCCGRCVSMMKRFLSAKKVFLNLKCNIIALHVDAQTKPKGASESIDEDDHEESDGQDINDSEEDVQEASINNRTYKRKLRSSNVVQRARTRSRTNAARKESQPKLQNISNLYELDTEDHETSDTDNRNRDISHNKKDGEILVKHENIDIGYEVDGNSSDKEVNQKVRVPRSKRKTFKCQHCSKVISGKDELVAHERTHTGEKPFKCRYCDTRFYRKNSCVHHEKKHQDKPFRCKLCVRIFSSEGKLKEHETIHSSVRPYQCQHCDKTFTKNEECVMHERVHTGEKPYQCQFCDKTFHRKRSCVLHEKKKHKGRASLKKNDNESSNTELQPYKCQYCDKIYRRKDELTVHEMNHTGERPFKCQNCDKTFNRKSTFVKHEKKHANKPFRCSHCEKSFSKKVNCAEHEMTHTLPRPFHCQYCTRTFDRKDEWTAHERTHTGERPFKCKICEKTFLRKNSCVKHEKKHMPGNSTSATPKKSITEEDDSSDSEEKKFQCQHCDKTFYEKRNCEKHEKTHIEKKAFICKHCGEGCEGKQALVRHEKTHFGGKPYKCWGCDMSFAIPSRLKEHERIHTGEKPYLCQYCTKKFTQSSTLRLHERTQHTGERPFKCQYCDQRFPTRLYREEHERFHTGEKPFKCDFCDKRFVRKANWRDHVRTHTGIKPHVCSYCGKGFRDRGTCVIHERTHTGERPYGCKYCDKTFIRKSRCTEHEKTHTGEKPVKTQQSVNKNKSQSKVNKSQLIDDTFRNQHPDIPYKSHHSENSFRSHHSENTYRSQHSESSFMGQLSENSYRNQHSDGAYLSQQGDNTFRGPHSSNVFPAPEVVYPPGENPYMYSMFMPGL</sequence>
<dbReference type="FunFam" id="3.30.160.60:FF:000065">
    <property type="entry name" value="B-cell CLL/lymphoma 6, member B"/>
    <property type="match status" value="1"/>
</dbReference>
<feature type="region of interest" description="Disordered" evidence="11">
    <location>
        <begin position="1009"/>
        <end position="1112"/>
    </location>
</feature>
<evidence type="ECO:0000256" key="9">
    <source>
        <dbReference type="ARBA" id="ARBA00023242"/>
    </source>
</evidence>
<feature type="domain" description="C2H2-type" evidence="12">
    <location>
        <begin position="589"/>
        <end position="617"/>
    </location>
</feature>
<feature type="domain" description="C2H2-type" evidence="12">
    <location>
        <begin position="907"/>
        <end position="934"/>
    </location>
</feature>
<feature type="compositionally biased region" description="Basic and acidic residues" evidence="11">
    <location>
        <begin position="1009"/>
        <end position="1019"/>
    </location>
</feature>
<keyword evidence="13" id="KW-1185">Reference proteome</keyword>
<feature type="domain" description="C2H2-type" evidence="12">
    <location>
        <begin position="478"/>
        <end position="505"/>
    </location>
</feature>
<feature type="domain" description="C2H2-type" evidence="12">
    <location>
        <begin position="850"/>
        <end position="877"/>
    </location>
</feature>
<feature type="region of interest" description="Disordered" evidence="11">
    <location>
        <begin position="131"/>
        <end position="170"/>
    </location>
</feature>
<keyword evidence="9" id="KW-0539">Nucleus</keyword>
<dbReference type="PROSITE" id="PS50157">
    <property type="entry name" value="ZINC_FINGER_C2H2_2"/>
    <property type="match status" value="18"/>
</dbReference>
<feature type="compositionally biased region" description="Polar residues" evidence="11">
    <location>
        <begin position="1070"/>
        <end position="1091"/>
    </location>
</feature>
<keyword evidence="6" id="KW-0805">Transcription regulation</keyword>
<dbReference type="PANTHER" id="PTHR24376">
    <property type="entry name" value="ZINC FINGER PROTEIN"/>
    <property type="match status" value="1"/>
</dbReference>
<feature type="domain" description="C2H2-type" evidence="12">
    <location>
        <begin position="633"/>
        <end position="660"/>
    </location>
</feature>
<dbReference type="FunFam" id="3.30.160.60:FF:000110">
    <property type="entry name" value="Zinc finger protein-like"/>
    <property type="match status" value="1"/>
</dbReference>
<feature type="compositionally biased region" description="Low complexity" evidence="11">
    <location>
        <begin position="1022"/>
        <end position="1038"/>
    </location>
</feature>
<evidence type="ECO:0000256" key="3">
    <source>
        <dbReference type="ARBA" id="ARBA00022737"/>
    </source>
</evidence>
<dbReference type="InterPro" id="IPR036236">
    <property type="entry name" value="Znf_C2H2_sf"/>
</dbReference>
<feature type="compositionally biased region" description="Basic and acidic residues" evidence="11">
    <location>
        <begin position="421"/>
        <end position="436"/>
    </location>
</feature>
<dbReference type="GeneID" id="106180369"/>
<keyword evidence="8" id="KW-0804">Transcription</keyword>
<feature type="domain" description="C2H2-type" evidence="12">
    <location>
        <begin position="561"/>
        <end position="588"/>
    </location>
</feature>
<dbReference type="Pfam" id="PF00096">
    <property type="entry name" value="zf-C2H2"/>
    <property type="match status" value="6"/>
</dbReference>
<evidence type="ECO:0000313" key="13">
    <source>
        <dbReference type="Proteomes" id="UP000085678"/>
    </source>
</evidence>
<feature type="compositionally biased region" description="Basic and acidic residues" evidence="11">
    <location>
        <begin position="212"/>
        <end position="227"/>
    </location>
</feature>
<feature type="domain" description="C2H2-type" evidence="12">
    <location>
        <begin position="688"/>
        <end position="715"/>
    </location>
</feature>
<feature type="compositionally biased region" description="Basic and acidic residues" evidence="11">
    <location>
        <begin position="18"/>
        <end position="32"/>
    </location>
</feature>
<evidence type="ECO:0000256" key="6">
    <source>
        <dbReference type="ARBA" id="ARBA00023015"/>
    </source>
</evidence>
<dbReference type="InterPro" id="IPR013087">
    <property type="entry name" value="Znf_C2H2_type"/>
</dbReference>
<feature type="compositionally biased region" description="Acidic residues" evidence="11">
    <location>
        <begin position="346"/>
        <end position="368"/>
    </location>
</feature>
<evidence type="ECO:0000256" key="11">
    <source>
        <dbReference type="SAM" id="MobiDB-lite"/>
    </source>
</evidence>
<feature type="region of interest" description="Disordered" evidence="11">
    <location>
        <begin position="338"/>
        <end position="436"/>
    </location>
</feature>
<feature type="domain" description="C2H2-type" evidence="12">
    <location>
        <begin position="533"/>
        <end position="560"/>
    </location>
</feature>
<feature type="domain" description="C2H2-type" evidence="12">
    <location>
        <begin position="935"/>
        <end position="962"/>
    </location>
</feature>
<dbReference type="KEGG" id="lak:106180369"/>
<keyword evidence="5" id="KW-0862">Zinc</keyword>
<feature type="domain" description="C2H2-type" evidence="12">
    <location>
        <begin position="963"/>
        <end position="990"/>
    </location>
</feature>
<keyword evidence="3" id="KW-0677">Repeat</keyword>
<dbReference type="GO" id="GO:0000978">
    <property type="term" value="F:RNA polymerase II cis-regulatory region sequence-specific DNA binding"/>
    <property type="evidence" value="ECO:0007669"/>
    <property type="project" value="TreeGrafter"/>
</dbReference>
<dbReference type="SMART" id="SM00355">
    <property type="entry name" value="ZnF_C2H2"/>
    <property type="match status" value="18"/>
</dbReference>
<evidence type="ECO:0000256" key="8">
    <source>
        <dbReference type="ARBA" id="ARBA00023163"/>
    </source>
</evidence>
<evidence type="ECO:0000259" key="12">
    <source>
        <dbReference type="PROSITE" id="PS50157"/>
    </source>
</evidence>
<feature type="domain" description="C2H2-type" evidence="12">
    <location>
        <begin position="822"/>
        <end position="849"/>
    </location>
</feature>
<proteinExistence type="predicted"/>
<organism evidence="13 14">
    <name type="scientific">Lingula anatina</name>
    <name type="common">Brachiopod</name>
    <name type="synonym">Lingula unguis</name>
    <dbReference type="NCBI Taxonomy" id="7574"/>
    <lineage>
        <taxon>Eukaryota</taxon>
        <taxon>Metazoa</taxon>
        <taxon>Spiralia</taxon>
        <taxon>Lophotrochozoa</taxon>
        <taxon>Brachiopoda</taxon>
        <taxon>Linguliformea</taxon>
        <taxon>Lingulata</taxon>
        <taxon>Lingulida</taxon>
        <taxon>Linguloidea</taxon>
        <taxon>Lingulidae</taxon>
        <taxon>Lingula</taxon>
    </lineage>
</organism>
<feature type="compositionally biased region" description="Acidic residues" evidence="11">
    <location>
        <begin position="188"/>
        <end position="197"/>
    </location>
</feature>
<feature type="domain" description="C2H2-type" evidence="12">
    <location>
        <begin position="661"/>
        <end position="688"/>
    </location>
</feature>
<evidence type="ECO:0000256" key="1">
    <source>
        <dbReference type="ARBA" id="ARBA00004123"/>
    </source>
</evidence>
<dbReference type="PROSITE" id="PS00028">
    <property type="entry name" value="ZINC_FINGER_C2H2_1"/>
    <property type="match status" value="18"/>
</dbReference>
<feature type="domain" description="C2H2-type" evidence="12">
    <location>
        <begin position="878"/>
        <end position="906"/>
    </location>
</feature>
<evidence type="ECO:0000256" key="4">
    <source>
        <dbReference type="ARBA" id="ARBA00022771"/>
    </source>
</evidence>
<feature type="compositionally biased region" description="Polar residues" evidence="11">
    <location>
        <begin position="1099"/>
        <end position="1112"/>
    </location>
</feature>